<evidence type="ECO:0008006" key="2">
    <source>
        <dbReference type="Google" id="ProtNLM"/>
    </source>
</evidence>
<name>A0A0F9M2E9_9ZZZZ</name>
<evidence type="ECO:0000313" key="1">
    <source>
        <dbReference type="EMBL" id="KKN01555.1"/>
    </source>
</evidence>
<sequence>MQTETPPDKVANWWKYYPHTYGAVASGGDWIAYDWITAVSRYIWPKIQAGGARIIINTGPRQGKSEFASKWLPICFLDQYPDRKIILTSYGKDLAQDYGREIKREIEINDAIGFSLAEDSQAAGRWHVQKRGRRGGMYCVGVDGAVSGKGYHLGLIDDPYKNWDQAWSPAYRAKVEKWFTSTFKARCEPGASIIVLHTRWHADDLTAYLMAEDPEDWDLISLPALAEPGDPLGRAEGEALCPERFTRDDLLKFKGDPDVFAAVWQQSPKEGGKGRAYHEYTAAKNRTNAVAFAAGFPLDLSFDFNKNPGCHCEIGQYFPAADYFTTVDELFGPRYDITQVMELFGKWWKKHEGAKFEKEIRIFGDRSGKTEDVTTSQTCYRIIERKLNSLGIPFRRMVPRANPPIVSSLADVNDALCDPLGRVHWKIHPRCVRLVADLKELKTDQYGKIDKKEKRLSHPSDAERYRISRLRPIRGDSRLPTGLDSGARFG</sequence>
<protein>
    <recommendedName>
        <fullName evidence="2">Terminase large subunit gp17-like C-terminal domain-containing protein</fullName>
    </recommendedName>
</protein>
<dbReference type="EMBL" id="LAZR01005247">
    <property type="protein sequence ID" value="KKN01555.1"/>
    <property type="molecule type" value="Genomic_DNA"/>
</dbReference>
<proteinExistence type="predicted"/>
<comment type="caution">
    <text evidence="1">The sequence shown here is derived from an EMBL/GenBank/DDBJ whole genome shotgun (WGS) entry which is preliminary data.</text>
</comment>
<dbReference type="AlphaFoldDB" id="A0A0F9M2E9"/>
<accession>A0A0F9M2E9</accession>
<reference evidence="1" key="1">
    <citation type="journal article" date="2015" name="Nature">
        <title>Complex archaea that bridge the gap between prokaryotes and eukaryotes.</title>
        <authorList>
            <person name="Spang A."/>
            <person name="Saw J.H."/>
            <person name="Jorgensen S.L."/>
            <person name="Zaremba-Niedzwiedzka K."/>
            <person name="Martijn J."/>
            <person name="Lind A.E."/>
            <person name="van Eijk R."/>
            <person name="Schleper C."/>
            <person name="Guy L."/>
            <person name="Ettema T.J."/>
        </authorList>
    </citation>
    <scope>NUCLEOTIDE SEQUENCE</scope>
</reference>
<gene>
    <name evidence="1" type="ORF">LCGC14_1126530</name>
</gene>
<organism evidence="1">
    <name type="scientific">marine sediment metagenome</name>
    <dbReference type="NCBI Taxonomy" id="412755"/>
    <lineage>
        <taxon>unclassified sequences</taxon>
        <taxon>metagenomes</taxon>
        <taxon>ecological metagenomes</taxon>
    </lineage>
</organism>